<accession>A0AA96DSS4</accession>
<dbReference type="Pfam" id="PF18753">
    <property type="entry name" value="Nmad2"/>
    <property type="match status" value="1"/>
</dbReference>
<protein>
    <recommendedName>
        <fullName evidence="1">Nucleotide modification associated domain-containing protein</fullName>
    </recommendedName>
</protein>
<dbReference type="AlphaFoldDB" id="A0AA96DSS4"/>
<dbReference type="Proteomes" id="UP001305220">
    <property type="component" value="Chromosome"/>
</dbReference>
<evidence type="ECO:0000259" key="1">
    <source>
        <dbReference type="Pfam" id="PF18753"/>
    </source>
</evidence>
<sequence>MQTKIYFYKMIVDNGGAPCVQDGLLSLAICKPQIRSTIDTNDFIIGFGSNVLDNKLIYIAKITDKLLDGEYYKQEKYFYRDDCLYSFDGQQYSRRENKKYHIGNNTPTDEGNDIVLLSNNYRYFGNKSSNDYKKKYPILTKIINSLKQGHRLNHNTELFKELSQLIDETFSQKQLNILQPLNYNKSLNCSSIEETLECIERKDKE</sequence>
<dbReference type="InterPro" id="IPR041180">
    <property type="entry name" value="Nmad2"/>
</dbReference>
<dbReference type="EMBL" id="CP134856">
    <property type="protein sequence ID" value="WNL33057.1"/>
    <property type="molecule type" value="Genomic_DNA"/>
</dbReference>
<name>A0AA96DSS4_9BACT</name>
<feature type="domain" description="Nucleotide modification associated" evidence="1">
    <location>
        <begin position="3"/>
        <end position="182"/>
    </location>
</feature>
<organism evidence="2">
    <name type="scientific">Arcobacter cryaerophilus gv. pseudocryaerophilus</name>
    <dbReference type="NCBI Taxonomy" id="2933791"/>
    <lineage>
        <taxon>Bacteria</taxon>
        <taxon>Pseudomonadati</taxon>
        <taxon>Campylobacterota</taxon>
        <taxon>Epsilonproteobacteria</taxon>
        <taxon>Campylobacterales</taxon>
        <taxon>Arcobacteraceae</taxon>
        <taxon>Aliarcobacter</taxon>
    </lineage>
</organism>
<gene>
    <name evidence="2" type="ORF">RMP68_05900</name>
</gene>
<evidence type="ECO:0000313" key="2">
    <source>
        <dbReference type="EMBL" id="WNL33057.1"/>
    </source>
</evidence>
<proteinExistence type="predicted"/>
<reference evidence="2" key="1">
    <citation type="submission" date="2023-09" db="EMBL/GenBank/DDBJ databases">
        <title>Arcobacter tbilisiensis sp. nov. isolated from chicken meat in Tbilisi, Georgia.</title>
        <authorList>
            <person name="Matthias R."/>
            <person name="Zautner A.E."/>
        </authorList>
    </citation>
    <scope>NUCLEOTIDE SEQUENCE</scope>
    <source>
        <strain evidence="2">LEO 62</strain>
    </source>
</reference>
<dbReference type="RefSeq" id="WP_390869714.1">
    <property type="nucleotide sequence ID" value="NZ_CP128652.1"/>
</dbReference>